<protein>
    <submittedName>
        <fullName evidence="2">Uncharacterized protein</fullName>
    </submittedName>
</protein>
<gene>
    <name evidence="2" type="ORF">N6G96_10390</name>
</gene>
<reference evidence="3" key="1">
    <citation type="submission" date="2024-06" db="EMBL/GenBank/DDBJ databases">
        <authorList>
            <person name="Chang H.C."/>
            <person name="Mun S.Y."/>
        </authorList>
    </citation>
    <scope>NUCLEOTIDE SEQUENCE [LARGE SCALE GENOMIC DNA]</scope>
    <source>
        <strain evidence="3">KT1</strain>
        <plasmid evidence="3">pCM-KT1-1</plasmid>
    </source>
</reference>
<evidence type="ECO:0000313" key="2">
    <source>
        <dbReference type="EMBL" id="WPC22696.1"/>
    </source>
</evidence>
<dbReference type="EMBL" id="CP104779">
    <property type="protein sequence ID" value="WPC22696.1"/>
    <property type="molecule type" value="Genomic_DNA"/>
</dbReference>
<keyword evidence="1" id="KW-0175">Coiled coil</keyword>
<organism evidence="2 3">
    <name type="scientific">Pediococcus inopinatus</name>
    <dbReference type="NCBI Taxonomy" id="114090"/>
    <lineage>
        <taxon>Bacteria</taxon>
        <taxon>Bacillati</taxon>
        <taxon>Bacillota</taxon>
        <taxon>Bacilli</taxon>
        <taxon>Lactobacillales</taxon>
        <taxon>Lactobacillaceae</taxon>
        <taxon>Pediococcus</taxon>
    </lineage>
</organism>
<sequence>MRQYLQTHKLHRLIERKELFENIDYSDANRTYEFIKNNEFNIQIFCELIIYMFENLDCEQIENLFPDVRIVDRVLQSLTKIERARPNETENKPEIEKLLNQHQKDLNKKNKIISDNKEKYQQVREKIQRQHAEALQKLTKKFEDKLSGADKTVENLKLTISDLKDQKSKLKNDNDQLQQKIKILNKELSEKYILLIADRDYDIDKMQNYRVFQLSEDDGLDKVLDTVSVQPINEIWVVKEQVSGLFIHKLSIEMKFIKIQQKSIKEII</sequence>
<dbReference type="RefSeq" id="WP_063696923.1">
    <property type="nucleotide sequence ID" value="NZ_BBIM01000020.1"/>
</dbReference>
<geneLocation type="plasmid" evidence="2 3">
    <name>pCM-KT1-1</name>
</geneLocation>
<feature type="coiled-coil region" evidence="1">
    <location>
        <begin position="110"/>
        <end position="194"/>
    </location>
</feature>
<name>A0ABZ0Q6X6_9LACO</name>
<accession>A0ABZ0Q6X6</accession>
<evidence type="ECO:0000256" key="1">
    <source>
        <dbReference type="SAM" id="Coils"/>
    </source>
</evidence>
<dbReference type="Proteomes" id="UP001302696">
    <property type="component" value="Plasmid pCM-KT1-1"/>
</dbReference>
<proteinExistence type="predicted"/>
<keyword evidence="2" id="KW-0614">Plasmid</keyword>
<keyword evidence="3" id="KW-1185">Reference proteome</keyword>
<evidence type="ECO:0000313" key="3">
    <source>
        <dbReference type="Proteomes" id="UP001302696"/>
    </source>
</evidence>